<evidence type="ECO:0000256" key="1">
    <source>
        <dbReference type="ARBA" id="ARBA00023015"/>
    </source>
</evidence>
<dbReference type="InterPro" id="IPR010982">
    <property type="entry name" value="Lambda_DNA-bd_dom_sf"/>
</dbReference>
<dbReference type="PANTHER" id="PTHR30146:SF155">
    <property type="entry name" value="ALANINE RACEMASE"/>
    <property type="match status" value="1"/>
</dbReference>
<keyword evidence="1" id="KW-0805">Transcription regulation</keyword>
<dbReference type="AlphaFoldDB" id="A0A3Q9L1H2"/>
<keyword evidence="8" id="KW-1185">Reference proteome</keyword>
<evidence type="ECO:0000313" key="8">
    <source>
        <dbReference type="Proteomes" id="UP000501753"/>
    </source>
</evidence>
<evidence type="ECO:0000259" key="4">
    <source>
        <dbReference type="PROSITE" id="PS50932"/>
    </source>
</evidence>
<dbReference type="GO" id="GO:0003700">
    <property type="term" value="F:DNA-binding transcription factor activity"/>
    <property type="evidence" value="ECO:0007669"/>
    <property type="project" value="TreeGrafter"/>
</dbReference>
<dbReference type="SMART" id="SM00354">
    <property type="entry name" value="HTH_LACI"/>
    <property type="match status" value="1"/>
</dbReference>
<dbReference type="Pfam" id="PF00356">
    <property type="entry name" value="LacI"/>
    <property type="match status" value="1"/>
</dbReference>
<dbReference type="SUPFAM" id="SSF53822">
    <property type="entry name" value="Periplasmic binding protein-like I"/>
    <property type="match status" value="1"/>
</dbReference>
<dbReference type="CDD" id="cd01392">
    <property type="entry name" value="HTH_LacI"/>
    <property type="match status" value="1"/>
</dbReference>
<dbReference type="CDD" id="cd06267">
    <property type="entry name" value="PBP1_LacI_sugar_binding-like"/>
    <property type="match status" value="1"/>
</dbReference>
<reference evidence="6 8" key="1">
    <citation type="submission" date="2018-04" db="EMBL/GenBank/DDBJ databases">
        <title>Complete genome sequences of Streptomyces griseoviridis K61 and characterization of antagonistic properties of biological control agents.</title>
        <authorList>
            <person name="Mariita R.M."/>
            <person name="Sello J.K."/>
        </authorList>
    </citation>
    <scope>NUCLEOTIDE SEQUENCE [LARGE SCALE GENOMIC DNA]</scope>
    <source>
        <strain evidence="6 8">K61</strain>
    </source>
</reference>
<feature type="domain" description="HTH lacI-type" evidence="4">
    <location>
        <begin position="12"/>
        <end position="66"/>
    </location>
</feature>
<dbReference type="OrthoDB" id="1938857at2"/>
<reference evidence="5 7" key="2">
    <citation type="submission" date="2018-12" db="EMBL/GenBank/DDBJ databases">
        <title>Streptomyces griseoviridis F1-27 complete genome.</title>
        <authorList>
            <person name="Mariita R.M."/>
            <person name="Sello J.K."/>
        </authorList>
    </citation>
    <scope>NUCLEOTIDE SEQUENCE [LARGE SCALE GENOMIC DNA]</scope>
    <source>
        <strain evidence="5 7">F1-27</strain>
    </source>
</reference>
<evidence type="ECO:0000313" key="5">
    <source>
        <dbReference type="EMBL" id="AZS89430.1"/>
    </source>
</evidence>
<dbReference type="Pfam" id="PF13377">
    <property type="entry name" value="Peripla_BP_3"/>
    <property type="match status" value="1"/>
</dbReference>
<dbReference type="Proteomes" id="UP000501753">
    <property type="component" value="Chromosome"/>
</dbReference>
<keyword evidence="3" id="KW-0804">Transcription</keyword>
<dbReference type="SUPFAM" id="SSF47413">
    <property type="entry name" value="lambda repressor-like DNA-binding domains"/>
    <property type="match status" value="1"/>
</dbReference>
<evidence type="ECO:0000313" key="6">
    <source>
        <dbReference type="EMBL" id="QCN83729.1"/>
    </source>
</evidence>
<evidence type="ECO:0000256" key="3">
    <source>
        <dbReference type="ARBA" id="ARBA00023163"/>
    </source>
</evidence>
<dbReference type="PROSITE" id="PS50932">
    <property type="entry name" value="HTH_LACI_2"/>
    <property type="match status" value="1"/>
</dbReference>
<gene>
    <name evidence="6" type="ORF">DDJ31_01070</name>
    <name evidence="5" type="ORF">ELQ87_38165</name>
</gene>
<keyword evidence="2" id="KW-0238">DNA-binding</keyword>
<dbReference type="EMBL" id="CP034687">
    <property type="protein sequence ID" value="AZS89430.1"/>
    <property type="molecule type" value="Genomic_DNA"/>
</dbReference>
<dbReference type="Gene3D" id="3.40.50.2300">
    <property type="match status" value="2"/>
</dbReference>
<dbReference type="RefSeq" id="WP_127182200.1">
    <property type="nucleotide sequence ID" value="NZ_CP029078.1"/>
</dbReference>
<dbReference type="InterPro" id="IPR000843">
    <property type="entry name" value="HTH_LacI"/>
</dbReference>
<name>A0A3Q9L1H2_STRGD</name>
<dbReference type="EMBL" id="CP029078">
    <property type="protein sequence ID" value="QCN83729.1"/>
    <property type="molecule type" value="Genomic_DNA"/>
</dbReference>
<organism evidence="5 7">
    <name type="scientific">Streptomyces griseoviridis</name>
    <dbReference type="NCBI Taxonomy" id="45398"/>
    <lineage>
        <taxon>Bacteria</taxon>
        <taxon>Bacillati</taxon>
        <taxon>Actinomycetota</taxon>
        <taxon>Actinomycetes</taxon>
        <taxon>Kitasatosporales</taxon>
        <taxon>Streptomycetaceae</taxon>
        <taxon>Streptomyces</taxon>
    </lineage>
</organism>
<sequence>MSAPTERAGRRPTIKAVAAAAGVSTAAVSQAFNQKGRLSEATRRRILDAASDLGWSPSAPAAALRNARTRSLALVVRRPTDVLGADPHFSELITGIEGELAPRGYGLLLHLVTGPREENALYERLAAEGRVDGAVLTDARDDDARPALLARLGLPAVLLGSPDDTAVVPRVGLGDQGAGVAEAVAHLLRLGHRRVAYVAGPVELQHTRLRRAAFEEALRADGLRPFAVLHTDFSERMAVGATEALLDAADRPTAVVYANDSMAVCGIGTAQRAGLGVPRDMSVVGYDDLPLGRWLHPRLTTVDQRVQQVGAAAARLLLSLCGEEVEETPLTGRPRLVVRESTGPAPG</sequence>
<dbReference type="InterPro" id="IPR046335">
    <property type="entry name" value="LacI/GalR-like_sensor"/>
</dbReference>
<dbReference type="KEGG" id="sgd:ELQ87_38165"/>
<dbReference type="PANTHER" id="PTHR30146">
    <property type="entry name" value="LACI-RELATED TRANSCRIPTIONAL REPRESSOR"/>
    <property type="match status" value="1"/>
</dbReference>
<dbReference type="GO" id="GO:0000976">
    <property type="term" value="F:transcription cis-regulatory region binding"/>
    <property type="evidence" value="ECO:0007669"/>
    <property type="project" value="TreeGrafter"/>
</dbReference>
<dbReference type="Proteomes" id="UP000271291">
    <property type="component" value="Chromosome"/>
</dbReference>
<dbReference type="InterPro" id="IPR028082">
    <property type="entry name" value="Peripla_BP_I"/>
</dbReference>
<evidence type="ECO:0000313" key="7">
    <source>
        <dbReference type="Proteomes" id="UP000271291"/>
    </source>
</evidence>
<protein>
    <submittedName>
        <fullName evidence="5">LacI family transcriptional regulator</fullName>
    </submittedName>
</protein>
<evidence type="ECO:0000256" key="2">
    <source>
        <dbReference type="ARBA" id="ARBA00023125"/>
    </source>
</evidence>
<accession>A0A3Q9L1H2</accession>
<proteinExistence type="predicted"/>
<dbReference type="Gene3D" id="1.10.260.40">
    <property type="entry name" value="lambda repressor-like DNA-binding domains"/>
    <property type="match status" value="1"/>
</dbReference>